<dbReference type="InterPro" id="IPR034904">
    <property type="entry name" value="FSCA_dom_sf"/>
</dbReference>
<dbReference type="AlphaFoldDB" id="A0A0G3I3X5"/>
<protein>
    <recommendedName>
        <fullName evidence="1">MIP18 family-like domain-containing protein</fullName>
    </recommendedName>
</protein>
<proteinExistence type="predicted"/>
<feature type="domain" description="MIP18 family-like" evidence="1">
    <location>
        <begin position="37"/>
        <end position="110"/>
    </location>
</feature>
<dbReference type="InterPro" id="IPR002744">
    <property type="entry name" value="MIP18-like"/>
</dbReference>
<dbReference type="PANTHER" id="PTHR42831">
    <property type="entry name" value="FE-S PROTEIN MATURATION AUXILIARY FACTOR YITW"/>
    <property type="match status" value="1"/>
</dbReference>
<dbReference type="InterPro" id="IPR014291">
    <property type="entry name" value="SUF_FeS_clus_asmbl-assoc"/>
</dbReference>
<dbReference type="InterPro" id="IPR006121">
    <property type="entry name" value="HMA_dom"/>
</dbReference>
<reference evidence="2 3" key="1">
    <citation type="journal article" date="2015" name="Genome Announc.">
        <title>Complete Genome Sequence of 'Candidatus Liberibacter africanus,' a Bacterium Associated with Citrus Huanglongbing.</title>
        <authorList>
            <person name="Lin H."/>
            <person name="Pietersen G."/>
            <person name="Han C."/>
            <person name="Read D.A."/>
            <person name="Lou B."/>
            <person name="Gupta G."/>
            <person name="Civerolo E.L."/>
        </authorList>
    </citation>
    <scope>NUCLEOTIDE SEQUENCE [LARGE SCALE GENOMIC DNA]</scope>
    <source>
        <strain evidence="2 3">PTSAPSY</strain>
    </source>
</reference>
<dbReference type="NCBIfam" id="TIGR02945">
    <property type="entry name" value="SUF_assoc"/>
    <property type="match status" value="1"/>
</dbReference>
<dbReference type="EMBL" id="CP004021">
    <property type="protein sequence ID" value="AKK20579.1"/>
    <property type="molecule type" value="Genomic_DNA"/>
</dbReference>
<keyword evidence="3" id="KW-1185">Reference proteome</keyword>
<dbReference type="PATRIC" id="fig|1277257.4.peg.1041"/>
<dbReference type="CDD" id="cd00371">
    <property type="entry name" value="HMA"/>
    <property type="match status" value="1"/>
</dbReference>
<evidence type="ECO:0000259" key="1">
    <source>
        <dbReference type="Pfam" id="PF01883"/>
    </source>
</evidence>
<dbReference type="InterPro" id="IPR052339">
    <property type="entry name" value="Fe-S_Maturation_MIP18"/>
</dbReference>
<sequence length="132" mass="14568">MLNMKKEITYNTGKNTDKILSSSKSEIPAEDLERISDDIIAALKTVYDPEIPCDIFELGLIYKIDVEDDYMVKILMTLTAPGCPVAGEMPKWIENAVGAVEGISGVEVSITFDPPWSPDLMSEEAQIATGYY</sequence>
<dbReference type="Gene3D" id="3.30.300.130">
    <property type="entry name" value="Fe-S cluster assembly (FSCA)"/>
    <property type="match status" value="1"/>
</dbReference>
<dbReference type="PANTHER" id="PTHR42831:SF1">
    <property type="entry name" value="FE-S PROTEIN MATURATION AUXILIARY FACTOR YITW"/>
    <property type="match status" value="1"/>
</dbReference>
<gene>
    <name evidence="2" type="ORF">G293_04820</name>
</gene>
<dbReference type="Proteomes" id="UP000035503">
    <property type="component" value="Chromosome"/>
</dbReference>
<dbReference type="KEGG" id="lau:G293_04820"/>
<dbReference type="Pfam" id="PF01883">
    <property type="entry name" value="FeS_assembly_P"/>
    <property type="match status" value="1"/>
</dbReference>
<dbReference type="STRING" id="1277257.G293_04820"/>
<evidence type="ECO:0000313" key="3">
    <source>
        <dbReference type="Proteomes" id="UP000035503"/>
    </source>
</evidence>
<evidence type="ECO:0000313" key="2">
    <source>
        <dbReference type="EMBL" id="AKK20579.1"/>
    </source>
</evidence>
<name>A0A0G3I3X5_LIBAF</name>
<dbReference type="SUPFAM" id="SSF117916">
    <property type="entry name" value="Fe-S cluster assembly (FSCA) domain-like"/>
    <property type="match status" value="1"/>
</dbReference>
<dbReference type="GO" id="GO:0046872">
    <property type="term" value="F:metal ion binding"/>
    <property type="evidence" value="ECO:0007669"/>
    <property type="project" value="InterPro"/>
</dbReference>
<accession>A0A0G3I3X5</accession>
<organism evidence="2 3">
    <name type="scientific">Candidatus Liberibacter africanus PTSAPSY</name>
    <dbReference type="NCBI Taxonomy" id="1277257"/>
    <lineage>
        <taxon>Bacteria</taxon>
        <taxon>Pseudomonadati</taxon>
        <taxon>Pseudomonadota</taxon>
        <taxon>Alphaproteobacteria</taxon>
        <taxon>Hyphomicrobiales</taxon>
        <taxon>Rhizobiaceae</taxon>
        <taxon>Liberibacter</taxon>
    </lineage>
</organism>